<sequence>MAHAQKAAGDGASPGTLFEPSNDDAENPSLLCLLRTKRDLADLEVKPIPGVFVSQDEDHVTRIHALMVGPSGTPYEGGFFHFLIDCGANYPMQPPSVRLMTTDAGRVQFSPHVYSNGRIHLGASWTPVQSIGSLLASMSSLLRADVYSAGHLSAEAYQEAISRHNYFLQHETLRVAVCDAVEACLRGNSEYPRGLAELVVLQKFVSYYNRYKEIIEASLHLSGKEMRSFAGSVKGTFDYHALLARLEDLLERLKSTYGSNSSANV</sequence>
<dbReference type="AlphaFoldDB" id="A0A131Z6Z7"/>
<dbReference type="Gene3D" id="3.10.110.10">
    <property type="entry name" value="Ubiquitin Conjugating Enzyme"/>
    <property type="match status" value="1"/>
</dbReference>
<dbReference type="PROSITE" id="PS50127">
    <property type="entry name" value="UBC_2"/>
    <property type="match status" value="1"/>
</dbReference>
<dbReference type="SMART" id="SM00212">
    <property type="entry name" value="UBCc"/>
    <property type="match status" value="1"/>
</dbReference>
<organism evidence="3">
    <name type="scientific">Rhipicephalus appendiculatus</name>
    <name type="common">Brown ear tick</name>
    <dbReference type="NCBI Taxonomy" id="34631"/>
    <lineage>
        <taxon>Eukaryota</taxon>
        <taxon>Metazoa</taxon>
        <taxon>Ecdysozoa</taxon>
        <taxon>Arthropoda</taxon>
        <taxon>Chelicerata</taxon>
        <taxon>Arachnida</taxon>
        <taxon>Acari</taxon>
        <taxon>Parasitiformes</taxon>
        <taxon>Ixodida</taxon>
        <taxon>Ixodoidea</taxon>
        <taxon>Ixodidae</taxon>
        <taxon>Rhipicephalinae</taxon>
        <taxon>Rhipicephalus</taxon>
        <taxon>Rhipicephalus</taxon>
    </lineage>
</organism>
<evidence type="ECO:0000259" key="2">
    <source>
        <dbReference type="PROSITE" id="PS50127"/>
    </source>
</evidence>
<protein>
    <submittedName>
        <fullName evidence="3">Ubiquitin-conjugating enzyme E2 Z</fullName>
    </submittedName>
</protein>
<evidence type="ECO:0000256" key="1">
    <source>
        <dbReference type="SAM" id="MobiDB-lite"/>
    </source>
</evidence>
<dbReference type="InterPro" id="IPR050113">
    <property type="entry name" value="Ub_conjugating_enzyme"/>
</dbReference>
<dbReference type="InterPro" id="IPR016135">
    <property type="entry name" value="UBQ-conjugating_enzyme/RWD"/>
</dbReference>
<proteinExistence type="predicted"/>
<dbReference type="EMBL" id="GEDV01001982">
    <property type="protein sequence ID" value="JAP86575.1"/>
    <property type="molecule type" value="Transcribed_RNA"/>
</dbReference>
<feature type="domain" description="UBC core" evidence="2">
    <location>
        <begin position="31"/>
        <end position="186"/>
    </location>
</feature>
<dbReference type="InterPro" id="IPR000608">
    <property type="entry name" value="UBC"/>
</dbReference>
<accession>A0A131Z6Z7</accession>
<dbReference type="Pfam" id="PF00179">
    <property type="entry name" value="UQ_con"/>
    <property type="match status" value="1"/>
</dbReference>
<dbReference type="SUPFAM" id="SSF54495">
    <property type="entry name" value="UBC-like"/>
    <property type="match status" value="1"/>
</dbReference>
<reference evidence="3" key="1">
    <citation type="journal article" date="2016" name="Ticks Tick Borne Dis.">
        <title>De novo assembly and annotation of the salivary gland transcriptome of Rhipicephalus appendiculatus male and female ticks during blood feeding.</title>
        <authorList>
            <person name="de Castro M.H."/>
            <person name="de Klerk D."/>
            <person name="Pienaar R."/>
            <person name="Latif A.A."/>
            <person name="Rees D.J."/>
            <person name="Mans B.J."/>
        </authorList>
    </citation>
    <scope>NUCLEOTIDE SEQUENCE</scope>
    <source>
        <tissue evidence="3">Salivary glands</tissue>
    </source>
</reference>
<name>A0A131Z6Z7_RHIAP</name>
<evidence type="ECO:0000313" key="3">
    <source>
        <dbReference type="EMBL" id="JAP86575.1"/>
    </source>
</evidence>
<dbReference type="PANTHER" id="PTHR24067">
    <property type="entry name" value="UBIQUITIN-CONJUGATING ENZYME E2"/>
    <property type="match status" value="1"/>
</dbReference>
<feature type="region of interest" description="Disordered" evidence="1">
    <location>
        <begin position="1"/>
        <end position="23"/>
    </location>
</feature>